<dbReference type="NCBIfam" id="NF003314">
    <property type="entry name" value="PRK04322.1"/>
    <property type="match status" value="1"/>
</dbReference>
<dbReference type="GO" id="GO:0005829">
    <property type="term" value="C:cytosol"/>
    <property type="evidence" value="ECO:0007669"/>
    <property type="project" value="TreeGrafter"/>
</dbReference>
<protein>
    <recommendedName>
        <fullName evidence="1">peptidyl-tRNA hydrolase</fullName>
        <ecNumber evidence="1">3.1.1.29</ecNumber>
    </recommendedName>
</protein>
<dbReference type="PANTHER" id="PTHR12649:SF11">
    <property type="entry name" value="PEPTIDYL-TRNA HYDROLASE 2, MITOCHONDRIAL"/>
    <property type="match status" value="1"/>
</dbReference>
<dbReference type="Gene3D" id="3.40.1490.10">
    <property type="entry name" value="Bit1"/>
    <property type="match status" value="1"/>
</dbReference>
<proteinExistence type="inferred from homology"/>
<sequence length="126" mass="13458">MSSSRRRAPDEYKMVLVVRGELRLTAGKAAVQVAHAAVALARAAESRAPSAFRPWWEGGQRKIALVASTLDDLEGLERRARQRGLPTVLIEDAGFTEVAPGTKTCLGIGPARSADLDPLTGDLPLL</sequence>
<organism evidence="5">
    <name type="scientific">mine drainage metagenome</name>
    <dbReference type="NCBI Taxonomy" id="410659"/>
    <lineage>
        <taxon>unclassified sequences</taxon>
        <taxon>metagenomes</taxon>
        <taxon>ecological metagenomes</taxon>
    </lineage>
</organism>
<accession>T1A8H3</accession>
<dbReference type="SUPFAM" id="SSF102462">
    <property type="entry name" value="Peptidyl-tRNA hydrolase II"/>
    <property type="match status" value="1"/>
</dbReference>
<dbReference type="InterPro" id="IPR002833">
    <property type="entry name" value="PTH2"/>
</dbReference>
<dbReference type="EMBL" id="AUZY01010778">
    <property type="protein sequence ID" value="EQD37184.1"/>
    <property type="molecule type" value="Genomic_DNA"/>
</dbReference>
<evidence type="ECO:0000256" key="4">
    <source>
        <dbReference type="ARBA" id="ARBA00048707"/>
    </source>
</evidence>
<evidence type="ECO:0000256" key="2">
    <source>
        <dbReference type="ARBA" id="ARBA00022801"/>
    </source>
</evidence>
<comment type="caution">
    <text evidence="5">The sequence shown here is derived from an EMBL/GenBank/DDBJ whole genome shotgun (WGS) entry which is preliminary data.</text>
</comment>
<reference evidence="5" key="2">
    <citation type="journal article" date="2014" name="ISME J.">
        <title>Microbial stratification in low pH oxic and suboxic macroscopic growths along an acid mine drainage.</title>
        <authorList>
            <person name="Mendez-Garcia C."/>
            <person name="Mesa V."/>
            <person name="Sprenger R.R."/>
            <person name="Richter M."/>
            <person name="Diez M.S."/>
            <person name="Solano J."/>
            <person name="Bargiela R."/>
            <person name="Golyshina O.V."/>
            <person name="Manteca A."/>
            <person name="Ramos J.L."/>
            <person name="Gallego J.R."/>
            <person name="Llorente I."/>
            <person name="Martins Dos Santos V.A."/>
            <person name="Jensen O.N."/>
            <person name="Pelaez A.I."/>
            <person name="Sanchez J."/>
            <person name="Ferrer M."/>
        </authorList>
    </citation>
    <scope>NUCLEOTIDE SEQUENCE</scope>
</reference>
<evidence type="ECO:0000256" key="1">
    <source>
        <dbReference type="ARBA" id="ARBA00013260"/>
    </source>
</evidence>
<keyword evidence="2 5" id="KW-0378">Hydrolase</keyword>
<evidence type="ECO:0000256" key="3">
    <source>
        <dbReference type="ARBA" id="ARBA00038050"/>
    </source>
</evidence>
<comment type="catalytic activity">
    <reaction evidence="4">
        <text>an N-acyl-L-alpha-aminoacyl-tRNA + H2O = an N-acyl-L-amino acid + a tRNA + H(+)</text>
        <dbReference type="Rhea" id="RHEA:54448"/>
        <dbReference type="Rhea" id="RHEA-COMP:10123"/>
        <dbReference type="Rhea" id="RHEA-COMP:13883"/>
        <dbReference type="ChEBI" id="CHEBI:15377"/>
        <dbReference type="ChEBI" id="CHEBI:15378"/>
        <dbReference type="ChEBI" id="CHEBI:59874"/>
        <dbReference type="ChEBI" id="CHEBI:78442"/>
        <dbReference type="ChEBI" id="CHEBI:138191"/>
        <dbReference type="EC" id="3.1.1.29"/>
    </reaction>
</comment>
<dbReference type="AlphaFoldDB" id="T1A8H3"/>
<dbReference type="PANTHER" id="PTHR12649">
    <property type="entry name" value="PEPTIDYL-TRNA HYDROLASE 2"/>
    <property type="match status" value="1"/>
</dbReference>
<dbReference type="InterPro" id="IPR023476">
    <property type="entry name" value="Pep_tRNA_hydro_II_dom_sf"/>
</dbReference>
<dbReference type="EC" id="3.1.1.29" evidence="1"/>
<name>T1A8H3_9ZZZZ</name>
<reference evidence="5" key="1">
    <citation type="submission" date="2013-08" db="EMBL/GenBank/DDBJ databases">
        <authorList>
            <person name="Mendez C."/>
            <person name="Richter M."/>
            <person name="Ferrer M."/>
            <person name="Sanchez J."/>
        </authorList>
    </citation>
    <scope>NUCLEOTIDE SEQUENCE</scope>
</reference>
<evidence type="ECO:0000313" key="5">
    <source>
        <dbReference type="EMBL" id="EQD37184.1"/>
    </source>
</evidence>
<dbReference type="FunFam" id="3.40.1490.10:FF:000001">
    <property type="entry name" value="Peptidyl-tRNA hydrolase 2"/>
    <property type="match status" value="1"/>
</dbReference>
<comment type="similarity">
    <text evidence="3">Belongs to the PTH2 family.</text>
</comment>
<dbReference type="NCBIfam" id="TIGR00283">
    <property type="entry name" value="arch_pth2"/>
    <property type="match status" value="1"/>
</dbReference>
<gene>
    <name evidence="5" type="ORF">B1B_16212</name>
</gene>
<dbReference type="Pfam" id="PF01981">
    <property type="entry name" value="PTH2"/>
    <property type="match status" value="1"/>
</dbReference>
<dbReference type="GO" id="GO:0004045">
    <property type="term" value="F:peptidyl-tRNA hydrolase activity"/>
    <property type="evidence" value="ECO:0007669"/>
    <property type="project" value="UniProtKB-EC"/>
</dbReference>